<dbReference type="PANTHER" id="PTHR34351">
    <property type="entry name" value="SLR1927 PROTEIN-RELATED"/>
    <property type="match status" value="1"/>
</dbReference>
<keyword evidence="2" id="KW-0472">Membrane</keyword>
<dbReference type="Pfam" id="PF01882">
    <property type="entry name" value="DUF58"/>
    <property type="match status" value="1"/>
</dbReference>
<feature type="domain" description="DUF58" evidence="3">
    <location>
        <begin position="192"/>
        <end position="271"/>
    </location>
</feature>
<proteinExistence type="predicted"/>
<dbReference type="AlphaFoldDB" id="A0A8J7GMV0"/>
<dbReference type="PANTHER" id="PTHR34351:SF1">
    <property type="entry name" value="SLR1927 PROTEIN"/>
    <property type="match status" value="1"/>
</dbReference>
<dbReference type="Proteomes" id="UP000622552">
    <property type="component" value="Unassembled WGS sequence"/>
</dbReference>
<reference evidence="4" key="1">
    <citation type="submission" date="2020-11" db="EMBL/GenBank/DDBJ databases">
        <title>Sequencing the genomes of 1000 actinobacteria strains.</title>
        <authorList>
            <person name="Klenk H.-P."/>
        </authorList>
    </citation>
    <scope>NUCLEOTIDE SEQUENCE</scope>
    <source>
        <strain evidence="4">DSM 45356</strain>
    </source>
</reference>
<evidence type="ECO:0000256" key="1">
    <source>
        <dbReference type="SAM" id="MobiDB-lite"/>
    </source>
</evidence>
<comment type="caution">
    <text evidence="4">The sequence shown here is derived from an EMBL/GenBank/DDBJ whole genome shotgun (WGS) entry which is preliminary data.</text>
</comment>
<evidence type="ECO:0000313" key="5">
    <source>
        <dbReference type="Proteomes" id="UP000622552"/>
    </source>
</evidence>
<feature type="region of interest" description="Disordered" evidence="1">
    <location>
        <begin position="165"/>
        <end position="187"/>
    </location>
</feature>
<accession>A0A8J7GMV0</accession>
<protein>
    <submittedName>
        <fullName evidence="4">Uncharacterized protein (DUF58 family)</fullName>
    </submittedName>
</protein>
<keyword evidence="5" id="KW-1185">Reference proteome</keyword>
<name>A0A8J7GMV0_9ACTN</name>
<sequence>MRLTGRGLAVLGGAVVCYALGEWAGYPLLRAVAGVAAGALTAAALAALVRPRVEVRRTVHPDRVERGRPALASLVVRNVGGRGLAGFTAGDRIGDHVHQVRVRSLAAGAETAYHYELPTGVRGRLVVGPLALYRSDRLDLLRRELPAGGTSEVWVYPRLHAARPAGTGSARHHHDGPMAESPSHGSEDLRAVREYVPGDEVRHLHWKATARTGRLMVREYADPAQLRLTVLLDTRSAALSPELFEEAVEVAASLLYASTLAGQHCALLTPDARDMSTGSDARALLDELCLVTQCAEATIIPGTAGRPGGAVTVVTGADTELGPVRRWRPDTVVRLGAERTPGAICARDAADAITQWNALGAR</sequence>
<organism evidence="4 5">
    <name type="scientific">Longispora fulva</name>
    <dbReference type="NCBI Taxonomy" id="619741"/>
    <lineage>
        <taxon>Bacteria</taxon>
        <taxon>Bacillati</taxon>
        <taxon>Actinomycetota</taxon>
        <taxon>Actinomycetes</taxon>
        <taxon>Micromonosporales</taxon>
        <taxon>Micromonosporaceae</taxon>
        <taxon>Longispora</taxon>
    </lineage>
</organism>
<dbReference type="EMBL" id="JADOUF010000001">
    <property type="protein sequence ID" value="MBG6135884.1"/>
    <property type="molecule type" value="Genomic_DNA"/>
</dbReference>
<keyword evidence="2" id="KW-0812">Transmembrane</keyword>
<keyword evidence="2" id="KW-1133">Transmembrane helix</keyword>
<evidence type="ECO:0000313" key="4">
    <source>
        <dbReference type="EMBL" id="MBG6135884.1"/>
    </source>
</evidence>
<gene>
    <name evidence="4" type="ORF">IW245_002078</name>
</gene>
<evidence type="ECO:0000259" key="3">
    <source>
        <dbReference type="Pfam" id="PF01882"/>
    </source>
</evidence>
<evidence type="ECO:0000256" key="2">
    <source>
        <dbReference type="SAM" id="Phobius"/>
    </source>
</evidence>
<dbReference type="RefSeq" id="WP_197002940.1">
    <property type="nucleotide sequence ID" value="NZ_BONS01000002.1"/>
</dbReference>
<dbReference type="InterPro" id="IPR002881">
    <property type="entry name" value="DUF58"/>
</dbReference>
<feature type="transmembrane region" description="Helical" evidence="2">
    <location>
        <begin position="31"/>
        <end position="49"/>
    </location>
</feature>